<dbReference type="PANTHER" id="PTHR46696:SF6">
    <property type="entry name" value="P450, PUTATIVE (EUROFUNG)-RELATED"/>
    <property type="match status" value="1"/>
</dbReference>
<reference evidence="3 4" key="1">
    <citation type="submission" date="2019-04" db="EMBL/GenBank/DDBJ databases">
        <title>Microbes associate with the intestines of laboratory mice.</title>
        <authorList>
            <person name="Navarre W."/>
            <person name="Wong E."/>
            <person name="Huang K.C."/>
            <person name="Tropini C."/>
            <person name="Ng K."/>
            <person name="Yu B."/>
        </authorList>
    </citation>
    <scope>NUCLEOTIDE SEQUENCE [LARGE SCALE GENOMIC DNA]</scope>
    <source>
        <strain evidence="3 4">NM83_B4-11</strain>
    </source>
</reference>
<dbReference type="PRINTS" id="PR00359">
    <property type="entry name" value="BP450"/>
</dbReference>
<keyword evidence="2" id="KW-0408">Iron</keyword>
<name>A0ABY2QEI8_9SPHN</name>
<dbReference type="EMBL" id="SSTI01000013">
    <property type="protein sequence ID" value="THG37853.1"/>
    <property type="molecule type" value="Genomic_DNA"/>
</dbReference>
<dbReference type="SUPFAM" id="SSF48264">
    <property type="entry name" value="Cytochrome P450"/>
    <property type="match status" value="1"/>
</dbReference>
<protein>
    <submittedName>
        <fullName evidence="3">Cytochrome P450</fullName>
    </submittedName>
</protein>
<dbReference type="InterPro" id="IPR017972">
    <property type="entry name" value="Cyt_P450_CS"/>
</dbReference>
<evidence type="ECO:0000256" key="1">
    <source>
        <dbReference type="ARBA" id="ARBA00010617"/>
    </source>
</evidence>
<evidence type="ECO:0000313" key="4">
    <source>
        <dbReference type="Proteomes" id="UP000308038"/>
    </source>
</evidence>
<dbReference type="CDD" id="cd11035">
    <property type="entry name" value="P450cam-like"/>
    <property type="match status" value="1"/>
</dbReference>
<dbReference type="PRINTS" id="PR00385">
    <property type="entry name" value="P450"/>
</dbReference>
<proteinExistence type="inferred from homology"/>
<sequence>MPNDAAEGVGTRTPTYQFDLYAEPALLDDVHRGYWDLKEAAPPVFWTPANGGHWVVTTAEGVIEVLRRHETFSSRYLSIPKNDQQPHMIPESLDPPEHRRYRQFLRPWFESKAVALLEPRIAEWTDRLIDAVADRRACEFVEAIASRLPVSVFMEMFGFPLNEFDEFRTLVVGFFDGQAPPEARQVLAMRIYGKITALIVARRSAPQDDMMSRLIATPFEDRFLSDDELRSIGFLMFVAGLDTVVNAMAFGMRHLAADAPLRQRMIDDPDAIPAVVEELLRRYAFVSVPRYVAQDTELLGTTLYAGDMIVAPLAMVGWDIQMNACPAAVDADRRPCKHAAFGSGIHTCLGIHLARLELITFYRHWFARIGHFTIHDAAPAGRTRGGSVYALDSLHLVWGDRP</sequence>
<organism evidence="3 4">
    <name type="scientific">Sphingomonas olei</name>
    <dbReference type="NCBI Taxonomy" id="1886787"/>
    <lineage>
        <taxon>Bacteria</taxon>
        <taxon>Pseudomonadati</taxon>
        <taxon>Pseudomonadota</taxon>
        <taxon>Alphaproteobacteria</taxon>
        <taxon>Sphingomonadales</taxon>
        <taxon>Sphingomonadaceae</taxon>
        <taxon>Sphingomonas</taxon>
    </lineage>
</organism>
<dbReference type="Gene3D" id="1.10.630.10">
    <property type="entry name" value="Cytochrome P450"/>
    <property type="match status" value="1"/>
</dbReference>
<dbReference type="Pfam" id="PF00067">
    <property type="entry name" value="p450"/>
    <property type="match status" value="1"/>
</dbReference>
<keyword evidence="4" id="KW-1185">Reference proteome</keyword>
<dbReference type="PANTHER" id="PTHR46696">
    <property type="entry name" value="P450, PUTATIVE (EUROFUNG)-RELATED"/>
    <property type="match status" value="1"/>
</dbReference>
<comment type="similarity">
    <text evidence="1 2">Belongs to the cytochrome P450 family.</text>
</comment>
<accession>A0ABY2QEI8</accession>
<keyword evidence="2" id="KW-0479">Metal-binding</keyword>
<dbReference type="Proteomes" id="UP000308038">
    <property type="component" value="Unassembled WGS sequence"/>
</dbReference>
<keyword evidence="2" id="KW-0560">Oxidoreductase</keyword>
<gene>
    <name evidence="3" type="ORF">E5988_15205</name>
</gene>
<comment type="caution">
    <text evidence="3">The sequence shown here is derived from an EMBL/GenBank/DDBJ whole genome shotgun (WGS) entry which is preliminary data.</text>
</comment>
<dbReference type="PROSITE" id="PS00086">
    <property type="entry name" value="CYTOCHROME_P450"/>
    <property type="match status" value="1"/>
</dbReference>
<dbReference type="InterPro" id="IPR002397">
    <property type="entry name" value="Cyt_P450_B"/>
</dbReference>
<keyword evidence="2" id="KW-0349">Heme</keyword>
<evidence type="ECO:0000256" key="2">
    <source>
        <dbReference type="RuleBase" id="RU000461"/>
    </source>
</evidence>
<dbReference type="RefSeq" id="WP_136452236.1">
    <property type="nucleotide sequence ID" value="NZ_SSTI01000013.1"/>
</dbReference>
<evidence type="ECO:0000313" key="3">
    <source>
        <dbReference type="EMBL" id="THG37853.1"/>
    </source>
</evidence>
<dbReference type="InterPro" id="IPR036396">
    <property type="entry name" value="Cyt_P450_sf"/>
</dbReference>
<dbReference type="InterPro" id="IPR001128">
    <property type="entry name" value="Cyt_P450"/>
</dbReference>
<keyword evidence="2" id="KW-0503">Monooxygenase</keyword>